<dbReference type="EMBL" id="JACCFS010000001">
    <property type="protein sequence ID" value="NYJ37830.1"/>
    <property type="molecule type" value="Genomic_DNA"/>
</dbReference>
<dbReference type="Pfam" id="PF13424">
    <property type="entry name" value="TPR_12"/>
    <property type="match status" value="3"/>
</dbReference>
<sequence>MAITKSSFPGPALGPLPPVWGRVPSRNKNFTGRAAHLEQLNAALNNTVTAVLPHALHGYGGVGKTLIAVEYAHQFRGDYDVVWWIMADQPGLVRSSLAHLAPHLNLPGPNEVGIDEAAANVLDSLRRGEPYDRWLLVFDNADEPEDLKDIIPQGPGHVLITSRNHRWQGVAEAVSLEEFSARESEEFLRKRIGRPIAAEEANELAEALGHLPLALEQAGALQAETGMSVQEYLRLLKEQPTSLMGEGKPPEYPASMAAAWRLSVAKLQENLPEAMDLLRSCAFFSPEPIPRDIFFPVDDGRVRPEMTELMADPIRLGRAIAQLGRYALIRLDANRTIQVHRLIQALVRDDIPRQEHEAIRSEVWSLMSAAEDEERYVELLPHLRSTRIAESTEPECRRFVVDVLRYLHGAGDLDSANALAEEFLREWTSVSGADDPFVLRLERTYAGILRDLGQYDKVHEIDRGLLPRMREVLGPTDRETLALLNGLGHDLRVRGDFRRALENDNEALRLYDEAMGPQSPLTMRATHNLAINYMLNSDFGGARSLHERAYMMARRLRGATPADTLLAYQNGIAQAVRLAGDYTEACDLGEDCLAFGQDKLQRDHPVTLRVQLTLAISRRMAGETDEAFELVQDVHSRYLNRYSLNHPETIAAAMCLANVLRMRGDLVEAMALAEDTYTRYERVYGAQHPYNFGCSTNVALLHRLLGDPSRARSINESALTALDEGLGRDHHITLGVAVNLAGDLATLGETKNAIRLDRGTLRRTRALLNEDHPLALTCAANLALDLRAEGDPGEVAEAEALHAEILPMFSRVLGREHPFTQAVLEGRRLSYDFDPPLL</sequence>
<proteinExistence type="predicted"/>
<evidence type="ECO:0000313" key="3">
    <source>
        <dbReference type="Proteomes" id="UP000572051"/>
    </source>
</evidence>
<keyword evidence="3" id="KW-1185">Reference proteome</keyword>
<dbReference type="Gene3D" id="1.25.40.10">
    <property type="entry name" value="Tetratricopeptide repeat domain"/>
    <property type="match status" value="3"/>
</dbReference>
<dbReference type="NCBIfam" id="NF040586">
    <property type="entry name" value="FxSxx_TPR"/>
    <property type="match status" value="1"/>
</dbReference>
<dbReference type="Pfam" id="PF13374">
    <property type="entry name" value="TPR_10"/>
    <property type="match status" value="2"/>
</dbReference>
<accession>A0A7Z0JDT4</accession>
<dbReference type="GO" id="GO:0043531">
    <property type="term" value="F:ADP binding"/>
    <property type="evidence" value="ECO:0007669"/>
    <property type="project" value="InterPro"/>
</dbReference>
<dbReference type="PANTHER" id="PTHR46082:SF6">
    <property type="entry name" value="AAA+ ATPASE DOMAIN-CONTAINING PROTEIN-RELATED"/>
    <property type="match status" value="1"/>
</dbReference>
<evidence type="ECO:0000313" key="2">
    <source>
        <dbReference type="EMBL" id="NYJ37830.1"/>
    </source>
</evidence>
<feature type="domain" description="DUF7779" evidence="1">
    <location>
        <begin position="268"/>
        <end position="354"/>
    </location>
</feature>
<dbReference type="InterPro" id="IPR011990">
    <property type="entry name" value="TPR-like_helical_dom_sf"/>
</dbReference>
<reference evidence="2 3" key="1">
    <citation type="submission" date="2020-07" db="EMBL/GenBank/DDBJ databases">
        <title>Sequencing the genomes of 1000 actinobacteria strains.</title>
        <authorList>
            <person name="Klenk H.-P."/>
        </authorList>
    </citation>
    <scope>NUCLEOTIDE SEQUENCE [LARGE SCALE GENOMIC DNA]</scope>
    <source>
        <strain evidence="2 3">DSM 44442</strain>
    </source>
</reference>
<dbReference type="AlphaFoldDB" id="A0A7Z0JDT4"/>
<comment type="caution">
    <text evidence="2">The sequence shown here is derived from an EMBL/GenBank/DDBJ whole genome shotgun (WGS) entry which is preliminary data.</text>
</comment>
<dbReference type="PANTHER" id="PTHR46082">
    <property type="entry name" value="ATP/GTP-BINDING PROTEIN-RELATED"/>
    <property type="match status" value="1"/>
</dbReference>
<gene>
    <name evidence="2" type="ORF">HNR10_005711</name>
</gene>
<dbReference type="InterPro" id="IPR053137">
    <property type="entry name" value="NLR-like"/>
</dbReference>
<evidence type="ECO:0000259" key="1">
    <source>
        <dbReference type="Pfam" id="PF25000"/>
    </source>
</evidence>
<organism evidence="2 3">
    <name type="scientific">Nocardiopsis aegyptia</name>
    <dbReference type="NCBI Taxonomy" id="220378"/>
    <lineage>
        <taxon>Bacteria</taxon>
        <taxon>Bacillati</taxon>
        <taxon>Actinomycetota</taxon>
        <taxon>Actinomycetes</taxon>
        <taxon>Streptosporangiales</taxon>
        <taxon>Nocardiopsidaceae</taxon>
        <taxon>Nocardiopsis</taxon>
    </lineage>
</organism>
<protein>
    <submittedName>
        <fullName evidence="2">Tetratricopeptide (TPR) repeat protein</fullName>
    </submittedName>
</protein>
<dbReference type="SUPFAM" id="SSF48452">
    <property type="entry name" value="TPR-like"/>
    <property type="match status" value="3"/>
</dbReference>
<dbReference type="Pfam" id="PF25000">
    <property type="entry name" value="DUF7779"/>
    <property type="match status" value="1"/>
</dbReference>
<dbReference type="SUPFAM" id="SSF52540">
    <property type="entry name" value="P-loop containing nucleoside triphosphate hydrolases"/>
    <property type="match status" value="1"/>
</dbReference>
<dbReference type="Proteomes" id="UP000572051">
    <property type="component" value="Unassembled WGS sequence"/>
</dbReference>
<name>A0A7Z0JDT4_9ACTN</name>
<dbReference type="InterPro" id="IPR027417">
    <property type="entry name" value="P-loop_NTPase"/>
</dbReference>
<dbReference type="Gene3D" id="3.40.50.300">
    <property type="entry name" value="P-loop containing nucleotide triphosphate hydrolases"/>
    <property type="match status" value="1"/>
</dbReference>
<dbReference type="InterPro" id="IPR056681">
    <property type="entry name" value="DUF7779"/>
</dbReference>
<dbReference type="RefSeq" id="WP_312889443.1">
    <property type="nucleotide sequence ID" value="NZ_JACCFS010000001.1"/>
</dbReference>